<name>A0A9P8Q2F4_WICPI</name>
<gene>
    <name evidence="1" type="ORF">WICPIJ_006091</name>
</gene>
<dbReference type="EMBL" id="JAEUBG010003327">
    <property type="protein sequence ID" value="KAH3682937.1"/>
    <property type="molecule type" value="Genomic_DNA"/>
</dbReference>
<evidence type="ECO:0000313" key="2">
    <source>
        <dbReference type="Proteomes" id="UP000774326"/>
    </source>
</evidence>
<protein>
    <submittedName>
        <fullName evidence="1">Uncharacterized protein</fullName>
    </submittedName>
</protein>
<proteinExistence type="predicted"/>
<reference evidence="1" key="2">
    <citation type="submission" date="2021-01" db="EMBL/GenBank/DDBJ databases">
        <authorList>
            <person name="Schikora-Tamarit M.A."/>
        </authorList>
    </citation>
    <scope>NUCLEOTIDE SEQUENCE</scope>
    <source>
        <strain evidence="1">CBS2887</strain>
    </source>
</reference>
<keyword evidence="2" id="KW-1185">Reference proteome</keyword>
<comment type="caution">
    <text evidence="1">The sequence shown here is derived from an EMBL/GenBank/DDBJ whole genome shotgun (WGS) entry which is preliminary data.</text>
</comment>
<accession>A0A9P8Q2F4</accession>
<reference evidence="1" key="1">
    <citation type="journal article" date="2021" name="Open Biol.">
        <title>Shared evolutionary footprints suggest mitochondrial oxidative damage underlies multiple complex I losses in fungi.</title>
        <authorList>
            <person name="Schikora-Tamarit M.A."/>
            <person name="Marcet-Houben M."/>
            <person name="Nosek J."/>
            <person name="Gabaldon T."/>
        </authorList>
    </citation>
    <scope>NUCLEOTIDE SEQUENCE</scope>
    <source>
        <strain evidence="1">CBS2887</strain>
    </source>
</reference>
<dbReference type="Proteomes" id="UP000774326">
    <property type="component" value="Unassembled WGS sequence"/>
</dbReference>
<sequence>MTLSSNKGSFGLKEQTEVTRSLKFPFGFMAMCLRILPCNTLHQPCFGPSTLATLPSPLIKAVSPPIISLVSDNIKTQTICGESKCQVTTAGISSASWTSWSSSVETLVVSLPQVSVCGVLTDKLM</sequence>
<evidence type="ECO:0000313" key="1">
    <source>
        <dbReference type="EMBL" id="KAH3682937.1"/>
    </source>
</evidence>
<organism evidence="1 2">
    <name type="scientific">Wickerhamomyces pijperi</name>
    <name type="common">Yeast</name>
    <name type="synonym">Pichia pijperi</name>
    <dbReference type="NCBI Taxonomy" id="599730"/>
    <lineage>
        <taxon>Eukaryota</taxon>
        <taxon>Fungi</taxon>
        <taxon>Dikarya</taxon>
        <taxon>Ascomycota</taxon>
        <taxon>Saccharomycotina</taxon>
        <taxon>Saccharomycetes</taxon>
        <taxon>Phaffomycetales</taxon>
        <taxon>Wickerhamomycetaceae</taxon>
        <taxon>Wickerhamomyces</taxon>
    </lineage>
</organism>
<dbReference type="AlphaFoldDB" id="A0A9P8Q2F4"/>